<keyword evidence="2" id="KW-1185">Reference proteome</keyword>
<proteinExistence type="predicted"/>
<organism evidence="1 2">
    <name type="scientific">Eumeta variegata</name>
    <name type="common">Bagworm moth</name>
    <name type="synonym">Eumeta japonica</name>
    <dbReference type="NCBI Taxonomy" id="151549"/>
    <lineage>
        <taxon>Eukaryota</taxon>
        <taxon>Metazoa</taxon>
        <taxon>Ecdysozoa</taxon>
        <taxon>Arthropoda</taxon>
        <taxon>Hexapoda</taxon>
        <taxon>Insecta</taxon>
        <taxon>Pterygota</taxon>
        <taxon>Neoptera</taxon>
        <taxon>Endopterygota</taxon>
        <taxon>Lepidoptera</taxon>
        <taxon>Glossata</taxon>
        <taxon>Ditrysia</taxon>
        <taxon>Tineoidea</taxon>
        <taxon>Psychidae</taxon>
        <taxon>Oiketicinae</taxon>
        <taxon>Eumeta</taxon>
    </lineage>
</organism>
<name>A0A4C1Y9A6_EUMVA</name>
<dbReference type="AlphaFoldDB" id="A0A4C1Y9A6"/>
<reference evidence="1 2" key="1">
    <citation type="journal article" date="2019" name="Commun. Biol.">
        <title>The bagworm genome reveals a unique fibroin gene that provides high tensile strength.</title>
        <authorList>
            <person name="Kono N."/>
            <person name="Nakamura H."/>
            <person name="Ohtoshi R."/>
            <person name="Tomita M."/>
            <person name="Numata K."/>
            <person name="Arakawa K."/>
        </authorList>
    </citation>
    <scope>NUCLEOTIDE SEQUENCE [LARGE SCALE GENOMIC DNA]</scope>
</reference>
<evidence type="ECO:0000313" key="1">
    <source>
        <dbReference type="EMBL" id="GBP72566.1"/>
    </source>
</evidence>
<gene>
    <name evidence="1" type="ORF">EVAR_89662_1</name>
</gene>
<dbReference type="EMBL" id="BGZK01001150">
    <property type="protein sequence ID" value="GBP72566.1"/>
    <property type="molecule type" value="Genomic_DNA"/>
</dbReference>
<dbReference type="Proteomes" id="UP000299102">
    <property type="component" value="Unassembled WGS sequence"/>
</dbReference>
<evidence type="ECO:0000313" key="2">
    <source>
        <dbReference type="Proteomes" id="UP000299102"/>
    </source>
</evidence>
<comment type="caution">
    <text evidence="1">The sequence shown here is derived from an EMBL/GenBank/DDBJ whole genome shotgun (WGS) entry which is preliminary data.</text>
</comment>
<accession>A0A4C1Y9A6</accession>
<sequence length="130" mass="14582">MVGDCFTDRTGARMFFISVSPVAPKKDVTFKLSSLFKGRYTDNLRKSGIKTSRRTVTYAWSRKYRAAFVSAGRDRAGRAPAPPPAHGGRKRFIFANWGVPAFLPAQPTPASRPAARRLRLNNTFCRFQRA</sequence>
<protein>
    <submittedName>
        <fullName evidence="1">Uncharacterized protein</fullName>
    </submittedName>
</protein>